<evidence type="ECO:0008006" key="4">
    <source>
        <dbReference type="Google" id="ProtNLM"/>
    </source>
</evidence>
<feature type="chain" id="PRO_5045284427" description="Outer membrane protein beta-barrel domain-containing protein" evidence="1">
    <location>
        <begin position="23"/>
        <end position="209"/>
    </location>
</feature>
<reference evidence="2 3" key="1">
    <citation type="submission" date="2021-03" db="EMBL/GenBank/DDBJ databases">
        <authorList>
            <person name="Kim M.K."/>
        </authorList>
    </citation>
    <scope>NUCLEOTIDE SEQUENCE [LARGE SCALE GENOMIC DNA]</scope>
    <source>
        <strain evidence="2 3">BT507</strain>
    </source>
</reference>
<protein>
    <recommendedName>
        <fullName evidence="4">Outer membrane protein beta-barrel domain-containing protein</fullName>
    </recommendedName>
</protein>
<organism evidence="2 3">
    <name type="scientific">Hymenobacter defluvii</name>
    <dbReference type="NCBI Taxonomy" id="2054411"/>
    <lineage>
        <taxon>Bacteria</taxon>
        <taxon>Pseudomonadati</taxon>
        <taxon>Bacteroidota</taxon>
        <taxon>Cytophagia</taxon>
        <taxon>Cytophagales</taxon>
        <taxon>Hymenobacteraceae</taxon>
        <taxon>Hymenobacter</taxon>
    </lineage>
</organism>
<dbReference type="Proteomes" id="UP000670527">
    <property type="component" value="Unassembled WGS sequence"/>
</dbReference>
<feature type="signal peptide" evidence="1">
    <location>
        <begin position="1"/>
        <end position="22"/>
    </location>
</feature>
<keyword evidence="1" id="KW-0732">Signal</keyword>
<evidence type="ECO:0000313" key="2">
    <source>
        <dbReference type="EMBL" id="MBO3272395.1"/>
    </source>
</evidence>
<dbReference type="EMBL" id="JAGETX010000012">
    <property type="protein sequence ID" value="MBO3272395.1"/>
    <property type="molecule type" value="Genomic_DNA"/>
</dbReference>
<evidence type="ECO:0000313" key="3">
    <source>
        <dbReference type="Proteomes" id="UP000670527"/>
    </source>
</evidence>
<sequence>MKLVTIAAIGGLVSLCSVASYGQTQQLPIAPEAQLPAKPQEYALESTYRTSSLSVVLGWGTPYGWGLEYSHLLQPNWDVNVGLGVGISGGKIGVGTRYYLSPERKFSPFFGANLVRSGRIDNIELDVNGEHTEYSIRPNALLHLRSGLRWQPGHVGLMGTLGYGARLSNDPIVYSSSYPTPSPMLRNWANSFGPGGIEISLALVIGLGR</sequence>
<accession>A0ABS3TFF7</accession>
<proteinExistence type="predicted"/>
<dbReference type="RefSeq" id="WP_208308660.1">
    <property type="nucleotide sequence ID" value="NZ_JAGETX010000012.1"/>
</dbReference>
<comment type="caution">
    <text evidence="2">The sequence shown here is derived from an EMBL/GenBank/DDBJ whole genome shotgun (WGS) entry which is preliminary data.</text>
</comment>
<name>A0ABS3TFF7_9BACT</name>
<keyword evidence="3" id="KW-1185">Reference proteome</keyword>
<gene>
    <name evidence="2" type="ORF">J4D97_17210</name>
</gene>
<evidence type="ECO:0000256" key="1">
    <source>
        <dbReference type="SAM" id="SignalP"/>
    </source>
</evidence>